<gene>
    <name evidence="1" type="ORF">M9H77_09551</name>
</gene>
<protein>
    <submittedName>
        <fullName evidence="1">Uncharacterized protein</fullName>
    </submittedName>
</protein>
<comment type="caution">
    <text evidence="1">The sequence shown here is derived from an EMBL/GenBank/DDBJ whole genome shotgun (WGS) entry which is preliminary data.</text>
</comment>
<reference evidence="2" key="1">
    <citation type="journal article" date="2023" name="Nat. Plants">
        <title>Single-cell RNA sequencing provides a high-resolution roadmap for understanding the multicellular compartmentation of specialized metabolism.</title>
        <authorList>
            <person name="Sun S."/>
            <person name="Shen X."/>
            <person name="Li Y."/>
            <person name="Li Y."/>
            <person name="Wang S."/>
            <person name="Li R."/>
            <person name="Zhang H."/>
            <person name="Shen G."/>
            <person name="Guo B."/>
            <person name="Wei J."/>
            <person name="Xu J."/>
            <person name="St-Pierre B."/>
            <person name="Chen S."/>
            <person name="Sun C."/>
        </authorList>
    </citation>
    <scope>NUCLEOTIDE SEQUENCE [LARGE SCALE GENOMIC DNA]</scope>
</reference>
<organism evidence="1 2">
    <name type="scientific">Catharanthus roseus</name>
    <name type="common">Madagascar periwinkle</name>
    <name type="synonym">Vinca rosea</name>
    <dbReference type="NCBI Taxonomy" id="4058"/>
    <lineage>
        <taxon>Eukaryota</taxon>
        <taxon>Viridiplantae</taxon>
        <taxon>Streptophyta</taxon>
        <taxon>Embryophyta</taxon>
        <taxon>Tracheophyta</taxon>
        <taxon>Spermatophyta</taxon>
        <taxon>Magnoliopsida</taxon>
        <taxon>eudicotyledons</taxon>
        <taxon>Gunneridae</taxon>
        <taxon>Pentapetalae</taxon>
        <taxon>asterids</taxon>
        <taxon>lamiids</taxon>
        <taxon>Gentianales</taxon>
        <taxon>Apocynaceae</taxon>
        <taxon>Rauvolfioideae</taxon>
        <taxon>Vinceae</taxon>
        <taxon>Catharanthinae</taxon>
        <taxon>Catharanthus</taxon>
    </lineage>
</organism>
<evidence type="ECO:0000313" key="1">
    <source>
        <dbReference type="EMBL" id="KAI5678601.1"/>
    </source>
</evidence>
<dbReference type="Proteomes" id="UP001060085">
    <property type="component" value="Linkage Group LG02"/>
</dbReference>
<sequence>MEEQLRQTEQFRKSHVPPRNILRFFREQNVDCAIRPQASLEFSRTKDTFNAKSNPILRTLVDIEAFCKTLEIGECHSSARQHDMYFDIRYLTDLLHQISTYRYPNTGTISKAREMRRSAKRVLSSVLPEDPIQKSSRFGFGSGSGSGSGSCSGSRGRGRLLRAPRNRGRRRSHSRSSLSSVIDPSPCFTFSYTNAFPTFIYPFIDNWKNVIGDGNCGYRVGVHFVFVMSINCQRTQWQDGLAPIEALVGNT</sequence>
<accession>A0ACC0C0Z2</accession>
<keyword evidence="2" id="KW-1185">Reference proteome</keyword>
<proteinExistence type="predicted"/>
<evidence type="ECO:0000313" key="2">
    <source>
        <dbReference type="Proteomes" id="UP001060085"/>
    </source>
</evidence>
<name>A0ACC0C0Z2_CATRO</name>
<dbReference type="EMBL" id="CM044702">
    <property type="protein sequence ID" value="KAI5678601.1"/>
    <property type="molecule type" value="Genomic_DNA"/>
</dbReference>